<evidence type="ECO:0000313" key="10">
    <source>
        <dbReference type="EMBL" id="RXH95957.1"/>
    </source>
</evidence>
<name>A0A498JM68_MALDO</name>
<evidence type="ECO:0000256" key="1">
    <source>
        <dbReference type="ARBA" id="ARBA00004651"/>
    </source>
</evidence>
<keyword evidence="4 8" id="KW-1003">Cell membrane</keyword>
<comment type="similarity">
    <text evidence="2 8">Belongs to the Casparian strip membrane proteins (CASP) family.</text>
</comment>
<comment type="subunit">
    <text evidence="3 8">Homodimer and heterodimers.</text>
</comment>
<dbReference type="InterPro" id="IPR006702">
    <property type="entry name" value="CASP_dom"/>
</dbReference>
<evidence type="ECO:0000256" key="5">
    <source>
        <dbReference type="ARBA" id="ARBA00022692"/>
    </source>
</evidence>
<keyword evidence="11" id="KW-1185">Reference proteome</keyword>
<keyword evidence="6 8" id="KW-1133">Transmembrane helix</keyword>
<dbReference type="EMBL" id="RDQH01000332">
    <property type="protein sequence ID" value="RXH95957.1"/>
    <property type="molecule type" value="Genomic_DNA"/>
</dbReference>
<reference evidence="10 11" key="1">
    <citation type="submission" date="2018-10" db="EMBL/GenBank/DDBJ databases">
        <title>A high-quality apple genome assembly.</title>
        <authorList>
            <person name="Hu J."/>
        </authorList>
    </citation>
    <scope>NUCLEOTIDE SEQUENCE [LARGE SCALE GENOMIC DNA]</scope>
    <source>
        <strain evidence="11">cv. HFTH1</strain>
        <tissue evidence="10">Young leaf</tissue>
    </source>
</reference>
<dbReference type="InterPro" id="IPR006459">
    <property type="entry name" value="CASP/CASPL"/>
</dbReference>
<dbReference type="OrthoDB" id="1904499at2759"/>
<evidence type="ECO:0000259" key="9">
    <source>
        <dbReference type="Pfam" id="PF04535"/>
    </source>
</evidence>
<evidence type="ECO:0000313" key="11">
    <source>
        <dbReference type="Proteomes" id="UP000290289"/>
    </source>
</evidence>
<keyword evidence="5 8" id="KW-0812">Transmembrane</keyword>
<feature type="domain" description="Casparian strip membrane protein" evidence="9">
    <location>
        <begin position="23"/>
        <end position="164"/>
    </location>
</feature>
<feature type="transmembrane region" description="Helical" evidence="8">
    <location>
        <begin position="20"/>
        <end position="43"/>
    </location>
</feature>
<accession>A0A498JM68</accession>
<gene>
    <name evidence="10" type="ORF">DVH24_008457</name>
</gene>
<evidence type="ECO:0000256" key="7">
    <source>
        <dbReference type="ARBA" id="ARBA00023136"/>
    </source>
</evidence>
<dbReference type="KEGG" id="mdm:103437495"/>
<evidence type="ECO:0000256" key="6">
    <source>
        <dbReference type="ARBA" id="ARBA00022989"/>
    </source>
</evidence>
<organism evidence="10 11">
    <name type="scientific">Malus domestica</name>
    <name type="common">Apple</name>
    <name type="synonym">Pyrus malus</name>
    <dbReference type="NCBI Taxonomy" id="3750"/>
    <lineage>
        <taxon>Eukaryota</taxon>
        <taxon>Viridiplantae</taxon>
        <taxon>Streptophyta</taxon>
        <taxon>Embryophyta</taxon>
        <taxon>Tracheophyta</taxon>
        <taxon>Spermatophyta</taxon>
        <taxon>Magnoliopsida</taxon>
        <taxon>eudicotyledons</taxon>
        <taxon>Gunneridae</taxon>
        <taxon>Pentapetalae</taxon>
        <taxon>rosids</taxon>
        <taxon>fabids</taxon>
        <taxon>Rosales</taxon>
        <taxon>Rosaceae</taxon>
        <taxon>Amygdaloideae</taxon>
        <taxon>Maleae</taxon>
        <taxon>Malus</taxon>
    </lineage>
</organism>
<dbReference type="GO" id="GO:0005886">
    <property type="term" value="C:plasma membrane"/>
    <property type="evidence" value="ECO:0007669"/>
    <property type="project" value="UniProtKB-SubCell"/>
</dbReference>
<dbReference type="Proteomes" id="UP000290289">
    <property type="component" value="Chromosome 6"/>
</dbReference>
<evidence type="ECO:0000256" key="8">
    <source>
        <dbReference type="RuleBase" id="RU361233"/>
    </source>
</evidence>
<feature type="transmembrane region" description="Helical" evidence="8">
    <location>
        <begin position="156"/>
        <end position="174"/>
    </location>
</feature>
<dbReference type="InterPro" id="IPR044173">
    <property type="entry name" value="CASPL"/>
</dbReference>
<keyword evidence="7 8" id="KW-0472">Membrane</keyword>
<dbReference type="AlphaFoldDB" id="A0A498JM68"/>
<comment type="subcellular location">
    <subcellularLocation>
        <location evidence="1 8">Cell membrane</location>
        <topology evidence="1 8">Multi-pass membrane protein</topology>
    </subcellularLocation>
</comment>
<feature type="transmembrane region" description="Helical" evidence="8">
    <location>
        <begin position="68"/>
        <end position="90"/>
    </location>
</feature>
<feature type="transmembrane region" description="Helical" evidence="8">
    <location>
        <begin position="102"/>
        <end position="127"/>
    </location>
</feature>
<comment type="caution">
    <text evidence="10">The sequence shown here is derived from an EMBL/GenBank/DDBJ whole genome shotgun (WGS) entry which is preliminary data.</text>
</comment>
<evidence type="ECO:0000256" key="2">
    <source>
        <dbReference type="ARBA" id="ARBA00007651"/>
    </source>
</evidence>
<dbReference type="STRING" id="3750.A0A498JM68"/>
<sequence length="181" mass="20201">MASTDSKFQQNPPLKTQKIFLGVQIFMRTVTMTATLAATWVMVTNKQSSQIIGIEFDARYYYSPTFKFFAYANAVVSAFCLLSLFLLFLIHRHGSNPTNYFILFLHDLVMLCLLMAGCSAATAIGYVGQYGNSHSGWAPICDHFGKFCKRGTDSVVLSYLSLVFLLMLTISSATKSRKIQV</sequence>
<dbReference type="Gramene" id="mRNA:MD06G0108100">
    <property type="protein sequence ID" value="mRNA:MD06G0108100"/>
    <property type="gene ID" value="MD06G0108100"/>
</dbReference>
<evidence type="ECO:0000256" key="3">
    <source>
        <dbReference type="ARBA" id="ARBA00011489"/>
    </source>
</evidence>
<dbReference type="Pfam" id="PF04535">
    <property type="entry name" value="CASP_dom"/>
    <property type="match status" value="1"/>
</dbReference>
<proteinExistence type="inferred from homology"/>
<evidence type="ECO:0000256" key="4">
    <source>
        <dbReference type="ARBA" id="ARBA00022475"/>
    </source>
</evidence>
<protein>
    <recommendedName>
        <fullName evidence="8">CASP-like protein</fullName>
    </recommendedName>
</protein>
<dbReference type="PANTHER" id="PTHR36488:SF8">
    <property type="entry name" value="CASP-LIKE PROTEIN 1U1"/>
    <property type="match status" value="1"/>
</dbReference>
<dbReference type="NCBIfam" id="TIGR01569">
    <property type="entry name" value="A_tha_TIGR01569"/>
    <property type="match status" value="1"/>
</dbReference>
<dbReference type="PANTHER" id="PTHR36488">
    <property type="entry name" value="CASP-LIKE PROTEIN 1U1"/>
    <property type="match status" value="1"/>
</dbReference>